<dbReference type="Pfam" id="PF06243">
    <property type="entry name" value="PaaB"/>
    <property type="match status" value="1"/>
</dbReference>
<sequence length="95" mass="11016">MIDTDWPLYEVFIRSKQGLAHRHVGSLHAADDQMALENARDVYTRRNEGCSIWVVKSIYLVASQPEERGAFFDPSEDKIYRHPTFYTIPDGIKNM</sequence>
<dbReference type="Gene3D" id="3.10.20.520">
    <property type="entry name" value="Phenylacetic acid degradation B"/>
    <property type="match status" value="1"/>
</dbReference>
<comment type="caution">
    <text evidence="1">The sequence shown here is derived from an EMBL/GenBank/DDBJ whole genome shotgun (WGS) entry which is preliminary data.</text>
</comment>
<dbReference type="InterPro" id="IPR009359">
    <property type="entry name" value="PaaB"/>
</dbReference>
<proteinExistence type="predicted"/>
<name>A0A077NID7_XENBV</name>
<evidence type="ECO:0000313" key="2">
    <source>
        <dbReference type="Proteomes" id="UP000028511"/>
    </source>
</evidence>
<protein>
    <submittedName>
        <fullName evidence="1">Putative subunit of multicomponent oxygenase,phenylacetic acid degradation</fullName>
    </submittedName>
</protein>
<gene>
    <name evidence="1" type="primary">paaB</name>
    <name evidence="1" type="ORF">XBP1_330007</name>
</gene>
<reference evidence="1" key="1">
    <citation type="submission" date="2013-07" db="EMBL/GenBank/DDBJ databases">
        <title>Sub-species coevolution in mutualistic symbiosis.</title>
        <authorList>
            <person name="Murfin K."/>
            <person name="Klassen J."/>
            <person name="Lee M."/>
            <person name="Forst S."/>
            <person name="Stock P."/>
            <person name="Goodrich-Blair H."/>
        </authorList>
    </citation>
    <scope>NUCLEOTIDE SEQUENCE [LARGE SCALE GENOMIC DNA]</scope>
    <source>
        <strain evidence="1">Puntauvense</strain>
    </source>
</reference>
<dbReference type="HOGENOM" id="CLU_141459_2_0_6"/>
<dbReference type="InterPro" id="IPR038693">
    <property type="entry name" value="PaaB_sf"/>
</dbReference>
<dbReference type="AlphaFoldDB" id="A0A077NID7"/>
<dbReference type="NCBIfam" id="TIGR02157">
    <property type="entry name" value="PA_CoA_Oxy2"/>
    <property type="match status" value="1"/>
</dbReference>
<organism evidence="1 2">
    <name type="scientific">Xenorhabdus bovienii str. puntauvense</name>
    <dbReference type="NCBI Taxonomy" id="1398201"/>
    <lineage>
        <taxon>Bacteria</taxon>
        <taxon>Pseudomonadati</taxon>
        <taxon>Pseudomonadota</taxon>
        <taxon>Gammaproteobacteria</taxon>
        <taxon>Enterobacterales</taxon>
        <taxon>Morganellaceae</taxon>
        <taxon>Xenorhabdus</taxon>
    </lineage>
</organism>
<dbReference type="RefSeq" id="WP_038207257.1">
    <property type="nucleotide sequence ID" value="NZ_CAWLWN010000031.1"/>
</dbReference>
<dbReference type="PIRSF" id="PIRSF030200">
    <property type="entry name" value="PaaB"/>
    <property type="match status" value="1"/>
</dbReference>
<dbReference type="Proteomes" id="UP000028511">
    <property type="component" value="Unassembled WGS sequence"/>
</dbReference>
<accession>A0A077NID7</accession>
<dbReference type="EMBL" id="CBSW010000236">
    <property type="protein sequence ID" value="CDG98499.1"/>
    <property type="molecule type" value="Genomic_DNA"/>
</dbReference>
<dbReference type="GeneID" id="93906206"/>
<evidence type="ECO:0000313" key="1">
    <source>
        <dbReference type="EMBL" id="CDG98499.1"/>
    </source>
</evidence>